<evidence type="ECO:0000259" key="1">
    <source>
        <dbReference type="Pfam" id="PF13579"/>
    </source>
</evidence>
<feature type="non-terminal residue" evidence="2">
    <location>
        <position position="121"/>
    </location>
</feature>
<gene>
    <name evidence="2" type="ORF">S01H1_79011</name>
</gene>
<proteinExistence type="predicted"/>
<name>X0YSJ5_9ZZZZ</name>
<dbReference type="EMBL" id="BARS01053224">
    <property type="protein sequence ID" value="GAG49772.1"/>
    <property type="molecule type" value="Genomic_DNA"/>
</dbReference>
<reference evidence="2" key="1">
    <citation type="journal article" date="2014" name="Front. Microbiol.">
        <title>High frequency of phylogenetically diverse reductive dehalogenase-homologous genes in deep subseafloor sedimentary metagenomes.</title>
        <authorList>
            <person name="Kawai M."/>
            <person name="Futagami T."/>
            <person name="Toyoda A."/>
            <person name="Takaki Y."/>
            <person name="Nishi S."/>
            <person name="Hori S."/>
            <person name="Arai W."/>
            <person name="Tsubouchi T."/>
            <person name="Morono Y."/>
            <person name="Uchiyama I."/>
            <person name="Ito T."/>
            <person name="Fujiyama A."/>
            <person name="Inagaki F."/>
            <person name="Takami H."/>
        </authorList>
    </citation>
    <scope>NUCLEOTIDE SEQUENCE</scope>
    <source>
        <strain evidence="2">Expedition CK06-06</strain>
    </source>
</reference>
<dbReference type="Pfam" id="PF13579">
    <property type="entry name" value="Glyco_trans_4_4"/>
    <property type="match status" value="1"/>
</dbReference>
<sequence>MKVGLIIEWLDAWRGGAETSTQQFVNRLIDLGVELEVYTRSRLPARPGMKVHTIKVAGPSRAMKTLSFCRRADEMVREAAPDVVHALTPSLAADVYQPRGGAYPETIRRNLALRRSRSARA</sequence>
<comment type="caution">
    <text evidence="2">The sequence shown here is derived from an EMBL/GenBank/DDBJ whole genome shotgun (WGS) entry which is preliminary data.</text>
</comment>
<accession>X0YSJ5</accession>
<evidence type="ECO:0000313" key="2">
    <source>
        <dbReference type="EMBL" id="GAG49772.1"/>
    </source>
</evidence>
<feature type="domain" description="Glycosyltransferase subfamily 4-like N-terminal" evidence="1">
    <location>
        <begin position="15"/>
        <end position="92"/>
    </location>
</feature>
<dbReference type="AlphaFoldDB" id="X0YSJ5"/>
<organism evidence="2">
    <name type="scientific">marine sediment metagenome</name>
    <dbReference type="NCBI Taxonomy" id="412755"/>
    <lineage>
        <taxon>unclassified sequences</taxon>
        <taxon>metagenomes</taxon>
        <taxon>ecological metagenomes</taxon>
    </lineage>
</organism>
<protein>
    <recommendedName>
        <fullName evidence="1">Glycosyltransferase subfamily 4-like N-terminal domain-containing protein</fullName>
    </recommendedName>
</protein>
<dbReference type="InterPro" id="IPR028098">
    <property type="entry name" value="Glyco_trans_4-like_N"/>
</dbReference>
<dbReference type="SUPFAM" id="SSF53756">
    <property type="entry name" value="UDP-Glycosyltransferase/glycogen phosphorylase"/>
    <property type="match status" value="1"/>
</dbReference>
<dbReference type="Gene3D" id="3.40.50.2000">
    <property type="entry name" value="Glycogen Phosphorylase B"/>
    <property type="match status" value="1"/>
</dbReference>